<feature type="region of interest" description="Disordered" evidence="1">
    <location>
        <begin position="52"/>
        <end position="118"/>
    </location>
</feature>
<dbReference type="Proteomes" id="UP000654075">
    <property type="component" value="Unassembled WGS sequence"/>
</dbReference>
<comment type="caution">
    <text evidence="3">The sequence shown here is derived from an EMBL/GenBank/DDBJ whole genome shotgun (WGS) entry which is preliminary data.</text>
</comment>
<feature type="region of interest" description="Disordered" evidence="1">
    <location>
        <begin position="399"/>
        <end position="434"/>
    </location>
</feature>
<accession>A0A813J2U3</accession>
<feature type="compositionally biased region" description="Low complexity" evidence="1">
    <location>
        <begin position="52"/>
        <end position="61"/>
    </location>
</feature>
<feature type="region of interest" description="Disordered" evidence="1">
    <location>
        <begin position="265"/>
        <end position="313"/>
    </location>
</feature>
<evidence type="ECO:0000313" key="4">
    <source>
        <dbReference type="Proteomes" id="UP000626109"/>
    </source>
</evidence>
<dbReference type="EMBL" id="CAJNNW010020326">
    <property type="protein sequence ID" value="CAE8666066.1"/>
    <property type="molecule type" value="Genomic_DNA"/>
</dbReference>
<dbReference type="AlphaFoldDB" id="A0A813J2U3"/>
<evidence type="ECO:0000313" key="3">
    <source>
        <dbReference type="EMBL" id="CAE8666066.1"/>
    </source>
</evidence>
<dbReference type="OrthoDB" id="289038at2759"/>
<feature type="compositionally biased region" description="Polar residues" evidence="1">
    <location>
        <begin position="423"/>
        <end position="434"/>
    </location>
</feature>
<sequence>MSRARRTDSNSTKHAAFVSRRCSSCTRPLGPRELAERQLLCLRCSLSTGGSPTLGSGTGNTQNELQQRHRRSGTASFTGSWLKEHSTSGCQTPSTEAVSEDGADAAQDSSCFGTPPPTPGQVMAGTLKKSLGGAWVGAEGESYIILCDDLFLTCVRTDNRHWGSGLQGVVSEPGQKNSRAWSKELFFDFRDNMIWWGRERSYFLDVSEIRWTPEEVTWHVSGNGEGPRQPFTWHRPHENWADAAESTQMKPSVFGSVNPVKVKRWNKQPRVASPSEPREASPETVATKQQASKELPAAPAISAAAAPRSQSRWEDHTWCSAKDWCSAKEQRHGRQSEGDSLAAWSAIQEIEEQLDHPENTGFIWIDHWNERFLPQLGTLRGFLESRPDRFAVTRTSGKGYRVASSGTGPTSGTAEQQHRTWRASAQTWPRPRSS</sequence>
<dbReference type="Proteomes" id="UP000626109">
    <property type="component" value="Unassembled WGS sequence"/>
</dbReference>
<feature type="compositionally biased region" description="Polar residues" evidence="1">
    <location>
        <begin position="87"/>
        <end position="97"/>
    </location>
</feature>
<feature type="compositionally biased region" description="Low complexity" evidence="1">
    <location>
        <begin position="296"/>
        <end position="307"/>
    </location>
</feature>
<keyword evidence="5" id="KW-1185">Reference proteome</keyword>
<evidence type="ECO:0000256" key="1">
    <source>
        <dbReference type="SAM" id="MobiDB-lite"/>
    </source>
</evidence>
<dbReference type="EMBL" id="CAJNNV010031096">
    <property type="protein sequence ID" value="CAE8634643.1"/>
    <property type="molecule type" value="Genomic_DNA"/>
</dbReference>
<feature type="compositionally biased region" description="Polar residues" evidence="1">
    <location>
        <begin position="404"/>
        <end position="415"/>
    </location>
</feature>
<reference evidence="3" key="1">
    <citation type="submission" date="2021-02" db="EMBL/GenBank/DDBJ databases">
        <authorList>
            <person name="Dougan E. K."/>
            <person name="Rhodes N."/>
            <person name="Thang M."/>
            <person name="Chan C."/>
        </authorList>
    </citation>
    <scope>NUCLEOTIDE SEQUENCE</scope>
</reference>
<protein>
    <submittedName>
        <fullName evidence="3">Uncharacterized protein</fullName>
    </submittedName>
</protein>
<proteinExistence type="predicted"/>
<evidence type="ECO:0000313" key="2">
    <source>
        <dbReference type="EMBL" id="CAE8634643.1"/>
    </source>
</evidence>
<gene>
    <name evidence="2" type="ORF">PGLA1383_LOCUS50291</name>
    <name evidence="3" type="ORF">PGLA2088_LOCUS16136</name>
</gene>
<name>A0A813J2U3_POLGL</name>
<organism evidence="3 4">
    <name type="scientific">Polarella glacialis</name>
    <name type="common">Dinoflagellate</name>
    <dbReference type="NCBI Taxonomy" id="89957"/>
    <lineage>
        <taxon>Eukaryota</taxon>
        <taxon>Sar</taxon>
        <taxon>Alveolata</taxon>
        <taxon>Dinophyceae</taxon>
        <taxon>Suessiales</taxon>
        <taxon>Suessiaceae</taxon>
        <taxon>Polarella</taxon>
    </lineage>
</organism>
<evidence type="ECO:0000313" key="5">
    <source>
        <dbReference type="Proteomes" id="UP000654075"/>
    </source>
</evidence>